<dbReference type="AlphaFoldDB" id="A0A0V1A1Z8"/>
<evidence type="ECO:0000313" key="2">
    <source>
        <dbReference type="Proteomes" id="UP000054783"/>
    </source>
</evidence>
<accession>A0A0V1A1Z8</accession>
<dbReference type="EMBL" id="JYDQ01000047">
    <property type="protein sequence ID" value="KRY18410.1"/>
    <property type="molecule type" value="Genomic_DNA"/>
</dbReference>
<comment type="caution">
    <text evidence="1">The sequence shown here is derived from an EMBL/GenBank/DDBJ whole genome shotgun (WGS) entry which is preliminary data.</text>
</comment>
<name>A0A0V1A1Z8_9BILA</name>
<proteinExistence type="predicted"/>
<evidence type="ECO:0000313" key="1">
    <source>
        <dbReference type="EMBL" id="KRY18410.1"/>
    </source>
</evidence>
<sequence>MQVYDTESGKNETKFIGDLLLWDVSLNFEEGYVPGEPECLLRNDSAADDRKSASRDQSVYGNAGKAASMELRGKAKRVEFSHI</sequence>
<protein>
    <submittedName>
        <fullName evidence="1">Uncharacterized protein</fullName>
    </submittedName>
</protein>
<gene>
    <name evidence="1" type="ORF">T12_8980</name>
</gene>
<reference evidence="1 2" key="1">
    <citation type="submission" date="2015-01" db="EMBL/GenBank/DDBJ databases">
        <title>Evolution of Trichinella species and genotypes.</title>
        <authorList>
            <person name="Korhonen P.K."/>
            <person name="Edoardo P."/>
            <person name="Giuseppe L.R."/>
            <person name="Gasser R.B."/>
        </authorList>
    </citation>
    <scope>NUCLEOTIDE SEQUENCE [LARGE SCALE GENOMIC DNA]</scope>
    <source>
        <strain evidence="1">ISS2496</strain>
    </source>
</reference>
<organism evidence="1 2">
    <name type="scientific">Trichinella patagoniensis</name>
    <dbReference type="NCBI Taxonomy" id="990121"/>
    <lineage>
        <taxon>Eukaryota</taxon>
        <taxon>Metazoa</taxon>
        <taxon>Ecdysozoa</taxon>
        <taxon>Nematoda</taxon>
        <taxon>Enoplea</taxon>
        <taxon>Dorylaimia</taxon>
        <taxon>Trichinellida</taxon>
        <taxon>Trichinellidae</taxon>
        <taxon>Trichinella</taxon>
    </lineage>
</organism>
<dbReference type="Proteomes" id="UP000054783">
    <property type="component" value="Unassembled WGS sequence"/>
</dbReference>
<keyword evidence="2" id="KW-1185">Reference proteome</keyword>